<protein>
    <submittedName>
        <fullName evidence="3">PPOX class F420-dependent oxidoreductase</fullName>
    </submittedName>
</protein>
<dbReference type="AlphaFoldDB" id="A0A940MJD4"/>
<evidence type="ECO:0000259" key="2">
    <source>
        <dbReference type="Pfam" id="PF01243"/>
    </source>
</evidence>
<dbReference type="InterPro" id="IPR019920">
    <property type="entry name" value="F420-binding_dom_put"/>
</dbReference>
<dbReference type="InterPro" id="IPR011576">
    <property type="entry name" value="Pyridox_Oxase_N"/>
</dbReference>
<dbReference type="Gene3D" id="2.30.110.10">
    <property type="entry name" value="Electron Transport, Fmn-binding Protein, Chain A"/>
    <property type="match status" value="1"/>
</dbReference>
<dbReference type="InterPro" id="IPR012349">
    <property type="entry name" value="Split_barrel_FMN-bd"/>
</dbReference>
<keyword evidence="1" id="KW-0560">Oxidoreductase</keyword>
<organism evidence="3 4">
    <name type="scientific">Streptomyces montanisoli</name>
    <dbReference type="NCBI Taxonomy" id="2798581"/>
    <lineage>
        <taxon>Bacteria</taxon>
        <taxon>Bacillati</taxon>
        <taxon>Actinomycetota</taxon>
        <taxon>Actinomycetes</taxon>
        <taxon>Kitasatosporales</taxon>
        <taxon>Streptomycetaceae</taxon>
        <taxon>Streptomyces</taxon>
    </lineage>
</organism>
<dbReference type="InterPro" id="IPR052019">
    <property type="entry name" value="F420H2_bilvrd_red/Heme_oxyg"/>
</dbReference>
<gene>
    <name evidence="3" type="ORF">JFN87_31215</name>
</gene>
<evidence type="ECO:0000313" key="3">
    <source>
        <dbReference type="EMBL" id="MBP0461893.1"/>
    </source>
</evidence>
<name>A0A940MJD4_9ACTN</name>
<evidence type="ECO:0000256" key="1">
    <source>
        <dbReference type="ARBA" id="ARBA00023002"/>
    </source>
</evidence>
<dbReference type="RefSeq" id="WP_209345581.1">
    <property type="nucleotide sequence ID" value="NZ_JAGIQL010000248.1"/>
</dbReference>
<dbReference type="Pfam" id="PF01243">
    <property type="entry name" value="PNPOx_N"/>
    <property type="match status" value="1"/>
</dbReference>
<dbReference type="GO" id="GO:0070967">
    <property type="term" value="F:coenzyme F420 binding"/>
    <property type="evidence" value="ECO:0007669"/>
    <property type="project" value="TreeGrafter"/>
</dbReference>
<comment type="caution">
    <text evidence="3">The sequence shown here is derived from an EMBL/GenBank/DDBJ whole genome shotgun (WGS) entry which is preliminary data.</text>
</comment>
<dbReference type="SUPFAM" id="SSF50475">
    <property type="entry name" value="FMN-binding split barrel"/>
    <property type="match status" value="1"/>
</dbReference>
<dbReference type="GO" id="GO:0016627">
    <property type="term" value="F:oxidoreductase activity, acting on the CH-CH group of donors"/>
    <property type="evidence" value="ECO:0007669"/>
    <property type="project" value="TreeGrafter"/>
</dbReference>
<dbReference type="GO" id="GO:0005829">
    <property type="term" value="C:cytosol"/>
    <property type="evidence" value="ECO:0007669"/>
    <property type="project" value="TreeGrafter"/>
</dbReference>
<reference evidence="3" key="1">
    <citation type="submission" date="2021-03" db="EMBL/GenBank/DDBJ databases">
        <title>Whole genome sequence of Streptomyces bomunensis MMS17-BM035.</title>
        <authorList>
            <person name="Lee J.H."/>
        </authorList>
    </citation>
    <scope>NUCLEOTIDE SEQUENCE</scope>
    <source>
        <strain evidence="3">MMS17-BM035</strain>
    </source>
</reference>
<evidence type="ECO:0000313" key="4">
    <source>
        <dbReference type="Proteomes" id="UP000670475"/>
    </source>
</evidence>
<keyword evidence="4" id="KW-1185">Reference proteome</keyword>
<proteinExistence type="predicted"/>
<feature type="domain" description="Pyridoxamine 5'-phosphate oxidase N-terminal" evidence="2">
    <location>
        <begin position="11"/>
        <end position="127"/>
    </location>
</feature>
<dbReference type="Proteomes" id="UP000670475">
    <property type="component" value="Unassembled WGS sequence"/>
</dbReference>
<dbReference type="PANTHER" id="PTHR35176:SF2">
    <property type="entry name" value="F420H(2)-DEPENDENT REDUCTASE RV1155"/>
    <property type="match status" value="1"/>
</dbReference>
<accession>A0A940MJD4</accession>
<dbReference type="PANTHER" id="PTHR35176">
    <property type="entry name" value="HEME OXYGENASE HI_0854-RELATED"/>
    <property type="match status" value="1"/>
</dbReference>
<dbReference type="NCBIfam" id="TIGR03618">
    <property type="entry name" value="Rv1155_F420"/>
    <property type="match status" value="1"/>
</dbReference>
<sequence length="141" mass="15440">MNDPWSLFGTTPTGALVTRKRDGGPQLSNVSYLWDPGARSLLISVTDDRAKTRNLRRDPRASFYVTSPDFGAYAVGEGVAELGAVALAPDDASADALVAQYRALRGEHPDWAEFRTAMVAERRLLVRLPLTYAYGWAPDGR</sequence>
<dbReference type="EMBL" id="JAGIQL010000248">
    <property type="protein sequence ID" value="MBP0461893.1"/>
    <property type="molecule type" value="Genomic_DNA"/>
</dbReference>